<evidence type="ECO:0000313" key="2">
    <source>
        <dbReference type="EMBL" id="MBU2689367.1"/>
    </source>
</evidence>
<keyword evidence="1" id="KW-0472">Membrane</keyword>
<organism evidence="2 3">
    <name type="scientific">Eiseniibacteriota bacterium</name>
    <dbReference type="NCBI Taxonomy" id="2212470"/>
    <lineage>
        <taxon>Bacteria</taxon>
        <taxon>Candidatus Eiseniibacteriota</taxon>
    </lineage>
</organism>
<gene>
    <name evidence="2" type="ORF">KJ970_00440</name>
</gene>
<keyword evidence="1" id="KW-0812">Transmembrane</keyword>
<evidence type="ECO:0000313" key="3">
    <source>
        <dbReference type="Proteomes" id="UP000777784"/>
    </source>
</evidence>
<dbReference type="AlphaFoldDB" id="A0A948RUU6"/>
<dbReference type="EMBL" id="JAHJDP010000004">
    <property type="protein sequence ID" value="MBU2689367.1"/>
    <property type="molecule type" value="Genomic_DNA"/>
</dbReference>
<evidence type="ECO:0000256" key="1">
    <source>
        <dbReference type="SAM" id="Phobius"/>
    </source>
</evidence>
<protein>
    <submittedName>
        <fullName evidence="2">Uncharacterized protein</fullName>
    </submittedName>
</protein>
<accession>A0A948RUU6</accession>
<dbReference type="Proteomes" id="UP000777784">
    <property type="component" value="Unassembled WGS sequence"/>
</dbReference>
<proteinExistence type="predicted"/>
<sequence length="543" mass="58621">MFTHPFRFWIRAILGRGFFYRTGFFLFLLFFWGCGQDSKNPAVPGSPAGETRVILTGQSDLSGTARLAKDSGDLLMEAELRDLSGAPLSGYPVTLLMSGDVVLIAFQTPETGCSCGTLLLKTTPGSKQESASDPIHAGTFILNRDDPRGTRLYDAALDPHPTQASASVTGAQLIEDPAQLMEILQQMPGLRDEGSYTLSDLAQDRISWNEEVVYVMPPAASFPDSGGPILFVRASFGDLLPGMPSEFVVRLYKTAAGRNLCIPEGLEILLDWESPVAGETFAGPEESTLDLAGRLSLPQSLLNDPELKIEWTLDGAAVPGSGDLKMALAGALDPLHFSVPVDLAPGSHRLDLAVILPPRLRGLMTPVSGEAIHVRRTILYEPDRSASSAPTLTQFSHPQTAPAPEASFYLSFYFQDPDADVTTAHESIRWSLNGLEGSWAGSGRVTETAELEGFTALEGQIHFPLSFYGAIPGDWIEWTFWVEDAQGHASHPLHARVEIISRGSSLAAIPASLQQLIPQQRIPQRQDGGYPPVRGLTCDATGL</sequence>
<comment type="caution">
    <text evidence="2">The sequence shown here is derived from an EMBL/GenBank/DDBJ whole genome shotgun (WGS) entry which is preliminary data.</text>
</comment>
<feature type="transmembrane region" description="Helical" evidence="1">
    <location>
        <begin position="12"/>
        <end position="32"/>
    </location>
</feature>
<reference evidence="2" key="1">
    <citation type="submission" date="2021-05" db="EMBL/GenBank/DDBJ databases">
        <title>Energy efficiency and biological interactions define the core microbiome of deep oligotrophic groundwater.</title>
        <authorList>
            <person name="Mehrshad M."/>
            <person name="Lopez-Fernandez M."/>
            <person name="Bell E."/>
            <person name="Bernier-Latmani R."/>
            <person name="Bertilsson S."/>
            <person name="Dopson M."/>
        </authorList>
    </citation>
    <scope>NUCLEOTIDE SEQUENCE</scope>
    <source>
        <strain evidence="2">Modern_marine.mb.64</strain>
    </source>
</reference>
<keyword evidence="1" id="KW-1133">Transmembrane helix</keyword>
<name>A0A948RUU6_UNCEI</name>